<comment type="similarity">
    <text evidence="2">Belongs to the DODA-type extradiol aromatic ring-opening dioxygenase family.</text>
</comment>
<dbReference type="CDD" id="cd07363">
    <property type="entry name" value="45_DOPA_Dioxygenase"/>
    <property type="match status" value="1"/>
</dbReference>
<dbReference type="PANTHER" id="PTHR30096:SF0">
    <property type="entry name" value="4,5-DOPA DIOXYGENASE EXTRADIOL-LIKE PROTEIN"/>
    <property type="match status" value="1"/>
</dbReference>
<keyword evidence="3" id="KW-0479">Metal-binding</keyword>
<evidence type="ECO:0000259" key="6">
    <source>
        <dbReference type="Pfam" id="PF02900"/>
    </source>
</evidence>
<proteinExistence type="inferred from homology"/>
<dbReference type="Gene3D" id="3.40.830.10">
    <property type="entry name" value="LigB-like"/>
    <property type="match status" value="1"/>
</dbReference>
<dbReference type="EMBL" id="BMLK01000008">
    <property type="protein sequence ID" value="GGN50009.1"/>
    <property type="molecule type" value="Genomic_DNA"/>
</dbReference>
<evidence type="ECO:0000256" key="5">
    <source>
        <dbReference type="ARBA" id="ARBA00023002"/>
    </source>
</evidence>
<name>A0ABQ2JPX4_9SPHN</name>
<reference evidence="8" key="1">
    <citation type="journal article" date="2019" name="Int. J. Syst. Evol. Microbiol.">
        <title>The Global Catalogue of Microorganisms (GCM) 10K type strain sequencing project: providing services to taxonomists for standard genome sequencing and annotation.</title>
        <authorList>
            <consortium name="The Broad Institute Genomics Platform"/>
            <consortium name="The Broad Institute Genome Sequencing Center for Infectious Disease"/>
            <person name="Wu L."/>
            <person name="Ma J."/>
        </authorList>
    </citation>
    <scope>NUCLEOTIDE SEQUENCE [LARGE SCALE GENOMIC DNA]</scope>
    <source>
        <strain evidence="8">CGMCC 1.6784</strain>
    </source>
</reference>
<comment type="cofactor">
    <cofactor evidence="1">
        <name>Zn(2+)</name>
        <dbReference type="ChEBI" id="CHEBI:29105"/>
    </cofactor>
</comment>
<dbReference type="GO" id="GO:0051213">
    <property type="term" value="F:dioxygenase activity"/>
    <property type="evidence" value="ECO:0007669"/>
    <property type="project" value="UniProtKB-KW"/>
</dbReference>
<evidence type="ECO:0000256" key="1">
    <source>
        <dbReference type="ARBA" id="ARBA00001947"/>
    </source>
</evidence>
<evidence type="ECO:0000256" key="2">
    <source>
        <dbReference type="ARBA" id="ARBA00007581"/>
    </source>
</evidence>
<evidence type="ECO:0000256" key="3">
    <source>
        <dbReference type="ARBA" id="ARBA00022723"/>
    </source>
</evidence>
<protein>
    <submittedName>
        <fullName evidence="7">Dioxygenase</fullName>
    </submittedName>
</protein>
<dbReference type="PIRSF" id="PIRSF006157">
    <property type="entry name" value="Doxgns_DODA"/>
    <property type="match status" value="1"/>
</dbReference>
<dbReference type="PANTHER" id="PTHR30096">
    <property type="entry name" value="4,5-DOPA DIOXYGENASE EXTRADIOL-LIKE PROTEIN"/>
    <property type="match status" value="1"/>
</dbReference>
<keyword evidence="4" id="KW-0862">Zinc</keyword>
<dbReference type="Proteomes" id="UP000605099">
    <property type="component" value="Unassembled WGS sequence"/>
</dbReference>
<dbReference type="InterPro" id="IPR014436">
    <property type="entry name" value="Extradiol_dOase_DODA"/>
</dbReference>
<accession>A0ABQ2JPX4</accession>
<keyword evidence="5" id="KW-0560">Oxidoreductase</keyword>
<evidence type="ECO:0000313" key="8">
    <source>
        <dbReference type="Proteomes" id="UP000605099"/>
    </source>
</evidence>
<evidence type="ECO:0000256" key="4">
    <source>
        <dbReference type="ARBA" id="ARBA00022833"/>
    </source>
</evidence>
<sequence>MMRQPVFYIPHGGGPCFFMDDPAGTWTGMEAFLRTLPSRLPERPRAILMISGHWESEGRFLFTGSAKPDLLFDYYGFPQHTYELRYDAPGEPDIAARAVALMETAGLPAGIDPERGLDHGVFVPLKVAFPDADIPVIEMSLDRHLDPALHIGAGRALAPLRDEGVVIVTSGMSFHNMRGYGDARFTEPSEHFDHWLSESVALEPAARDERLRAWESAPGARQSHPREEHLIPLFIAAGAADGPGEQIYRETVMKTVISGFAFA</sequence>
<comment type="caution">
    <text evidence="7">The sequence shown here is derived from an EMBL/GenBank/DDBJ whole genome shotgun (WGS) entry which is preliminary data.</text>
</comment>
<gene>
    <name evidence="7" type="ORF">GCM10011349_21250</name>
</gene>
<organism evidence="7 8">
    <name type="scientific">Novosphingobium indicum</name>
    <dbReference type="NCBI Taxonomy" id="462949"/>
    <lineage>
        <taxon>Bacteria</taxon>
        <taxon>Pseudomonadati</taxon>
        <taxon>Pseudomonadota</taxon>
        <taxon>Alphaproteobacteria</taxon>
        <taxon>Sphingomonadales</taxon>
        <taxon>Sphingomonadaceae</taxon>
        <taxon>Novosphingobium</taxon>
    </lineage>
</organism>
<dbReference type="SUPFAM" id="SSF53213">
    <property type="entry name" value="LigB-like"/>
    <property type="match status" value="1"/>
</dbReference>
<evidence type="ECO:0000313" key="7">
    <source>
        <dbReference type="EMBL" id="GGN50009.1"/>
    </source>
</evidence>
<keyword evidence="7" id="KW-0223">Dioxygenase</keyword>
<feature type="domain" description="Extradiol ring-cleavage dioxygenase class III enzyme subunit B" evidence="6">
    <location>
        <begin position="33"/>
        <end position="247"/>
    </location>
</feature>
<dbReference type="InterPro" id="IPR004183">
    <property type="entry name" value="Xdiol_dOase_suB"/>
</dbReference>
<dbReference type="Pfam" id="PF02900">
    <property type="entry name" value="LigB"/>
    <property type="match status" value="1"/>
</dbReference>
<keyword evidence="8" id="KW-1185">Reference proteome</keyword>